<evidence type="ECO:0000313" key="1">
    <source>
        <dbReference type="EMBL" id="CAI9754261.1"/>
    </source>
</evidence>
<dbReference type="Proteomes" id="UP000834106">
    <property type="component" value="Chromosome 1"/>
</dbReference>
<dbReference type="PANTHER" id="PTHR38353">
    <property type="entry name" value="TROPOMYOSIN"/>
    <property type="match status" value="1"/>
</dbReference>
<name>A0AAD1YMT8_9LAMI</name>
<protein>
    <submittedName>
        <fullName evidence="1">Uncharacterized protein</fullName>
    </submittedName>
</protein>
<sequence length="238" mass="27286">MEDYLHYMKTLRFQMNAKNETRRLTEENDQMAKAKGQICLQILEKQKKIASLECDSSTLAQTLDLMQQERLSLAAKFVERSEYYTKVAEDIAMQLKQQKEWTNAHKFSSLIGESGSVKEKAGGTDESHDDVAKSIMVNLDAAKAKFDQLTQLKFNLVVENRKLRESVELVKSKVNDFQPELSEMDVKSLEEELQALLSDKAVETEYMQSLQLQIMKLTEISHVVKCCCGEEYKAKLDL</sequence>
<evidence type="ECO:0000313" key="2">
    <source>
        <dbReference type="Proteomes" id="UP000834106"/>
    </source>
</evidence>
<organism evidence="1 2">
    <name type="scientific">Fraxinus pennsylvanica</name>
    <dbReference type="NCBI Taxonomy" id="56036"/>
    <lineage>
        <taxon>Eukaryota</taxon>
        <taxon>Viridiplantae</taxon>
        <taxon>Streptophyta</taxon>
        <taxon>Embryophyta</taxon>
        <taxon>Tracheophyta</taxon>
        <taxon>Spermatophyta</taxon>
        <taxon>Magnoliopsida</taxon>
        <taxon>eudicotyledons</taxon>
        <taxon>Gunneridae</taxon>
        <taxon>Pentapetalae</taxon>
        <taxon>asterids</taxon>
        <taxon>lamiids</taxon>
        <taxon>Lamiales</taxon>
        <taxon>Oleaceae</taxon>
        <taxon>Oleeae</taxon>
        <taxon>Fraxinus</taxon>
    </lineage>
</organism>
<dbReference type="AlphaFoldDB" id="A0AAD1YMT8"/>
<dbReference type="PANTHER" id="PTHR38353:SF2">
    <property type="entry name" value="TROPOMYOSIN"/>
    <property type="match status" value="1"/>
</dbReference>
<proteinExistence type="predicted"/>
<gene>
    <name evidence="1" type="ORF">FPE_LOCUS1692</name>
</gene>
<reference evidence="1" key="1">
    <citation type="submission" date="2023-05" db="EMBL/GenBank/DDBJ databases">
        <authorList>
            <person name="Huff M."/>
        </authorList>
    </citation>
    <scope>NUCLEOTIDE SEQUENCE</scope>
</reference>
<accession>A0AAD1YMT8</accession>
<keyword evidence="2" id="KW-1185">Reference proteome</keyword>
<dbReference type="EMBL" id="OU503036">
    <property type="protein sequence ID" value="CAI9754261.1"/>
    <property type="molecule type" value="Genomic_DNA"/>
</dbReference>